<dbReference type="EMBL" id="GBRD01015276">
    <property type="protein sequence ID" value="JAG50550.1"/>
    <property type="molecule type" value="Transcribed_RNA"/>
</dbReference>
<proteinExistence type="predicted"/>
<name>A0A0K8SBU6_LYGHE</name>
<evidence type="ECO:0000256" key="1">
    <source>
        <dbReference type="SAM" id="MobiDB-lite"/>
    </source>
</evidence>
<evidence type="ECO:0000256" key="2">
    <source>
        <dbReference type="SAM" id="Phobius"/>
    </source>
</evidence>
<accession>A0A0K8SBU6</accession>
<dbReference type="EMBL" id="GBRD01015277">
    <property type="protein sequence ID" value="JAG50549.1"/>
    <property type="molecule type" value="Transcribed_RNA"/>
</dbReference>
<organism evidence="3">
    <name type="scientific">Lygus hesperus</name>
    <name type="common">Western plant bug</name>
    <dbReference type="NCBI Taxonomy" id="30085"/>
    <lineage>
        <taxon>Eukaryota</taxon>
        <taxon>Metazoa</taxon>
        <taxon>Ecdysozoa</taxon>
        <taxon>Arthropoda</taxon>
        <taxon>Hexapoda</taxon>
        <taxon>Insecta</taxon>
        <taxon>Pterygota</taxon>
        <taxon>Neoptera</taxon>
        <taxon>Paraneoptera</taxon>
        <taxon>Hemiptera</taxon>
        <taxon>Heteroptera</taxon>
        <taxon>Panheteroptera</taxon>
        <taxon>Cimicomorpha</taxon>
        <taxon>Miridae</taxon>
        <taxon>Mirini</taxon>
        <taxon>Lygus</taxon>
    </lineage>
</organism>
<feature type="region of interest" description="Disordered" evidence="1">
    <location>
        <begin position="148"/>
        <end position="202"/>
    </location>
</feature>
<feature type="transmembrane region" description="Helical" evidence="2">
    <location>
        <begin position="122"/>
        <end position="142"/>
    </location>
</feature>
<feature type="transmembrane region" description="Helical" evidence="2">
    <location>
        <begin position="52"/>
        <end position="78"/>
    </location>
</feature>
<keyword evidence="2" id="KW-1133">Transmembrane helix</keyword>
<evidence type="ECO:0000313" key="3">
    <source>
        <dbReference type="EMBL" id="JAG50549.1"/>
    </source>
</evidence>
<keyword evidence="2" id="KW-0472">Membrane</keyword>
<protein>
    <submittedName>
        <fullName evidence="3">Uncharacterized protein</fullName>
    </submittedName>
</protein>
<keyword evidence="2" id="KW-0812">Transmembrane</keyword>
<sequence>MPCDLKAGLKAIEVIVCGLGLFYKVMTTWEAGRVELMMQKMSREWSWANYTHATSTASIFLDITFGAFFIITLASFLGHISGDPKTHAESIMMVIGFIFMVAAGGLLVISSDDVPHELMDNTVVLAVLALLAGVLFLADAGTKCATKKRVRRETPRRPIIEIVPKEQPNPEPSTSGKQVAKVEGPSEEETKEDTTDAKPIENGIKSVEIRIKDPKKNWAVYGDTPPFTRTQDLDVLQEAEAVDRMLTEEQFAMGRARGQLPRLHQSPLRHTSSFYISPAPQFSWKRLSEKS</sequence>
<reference evidence="3" key="1">
    <citation type="submission" date="2014-09" db="EMBL/GenBank/DDBJ databases">
        <authorList>
            <person name="Magalhaes I.L.F."/>
            <person name="Oliveira U."/>
            <person name="Santos F.R."/>
            <person name="Vidigal T.H.D.A."/>
            <person name="Brescovit A.D."/>
            <person name="Santos A.J."/>
        </authorList>
    </citation>
    <scope>NUCLEOTIDE SEQUENCE</scope>
</reference>
<dbReference type="AlphaFoldDB" id="A0A0K8SBU6"/>
<feature type="transmembrane region" description="Helical" evidence="2">
    <location>
        <begin position="90"/>
        <end position="110"/>
    </location>
</feature>
<feature type="transmembrane region" description="Helical" evidence="2">
    <location>
        <begin position="12"/>
        <end position="32"/>
    </location>
</feature>